<name>A0A1I0IPB7_9RHOB</name>
<dbReference type="RefSeq" id="WP_090737405.1">
    <property type="nucleotide sequence ID" value="NZ_FOHO01000018.1"/>
</dbReference>
<dbReference type="InterPro" id="IPR004026">
    <property type="entry name" value="Ada_DNA_repair_Zn-bd"/>
</dbReference>
<dbReference type="GO" id="GO:0003677">
    <property type="term" value="F:DNA binding"/>
    <property type="evidence" value="ECO:0007669"/>
    <property type="project" value="InterPro"/>
</dbReference>
<dbReference type="EMBL" id="FOHO01000018">
    <property type="protein sequence ID" value="SET99012.1"/>
    <property type="molecule type" value="Genomic_DNA"/>
</dbReference>
<organism evidence="3 4">
    <name type="scientific">Paracoccus homiensis</name>
    <dbReference type="NCBI Taxonomy" id="364199"/>
    <lineage>
        <taxon>Bacteria</taxon>
        <taxon>Pseudomonadati</taxon>
        <taxon>Pseudomonadota</taxon>
        <taxon>Alphaproteobacteria</taxon>
        <taxon>Rhodobacterales</taxon>
        <taxon>Paracoccaceae</taxon>
        <taxon>Paracoccus</taxon>
    </lineage>
</organism>
<proteinExistence type="predicted"/>
<evidence type="ECO:0000256" key="1">
    <source>
        <dbReference type="ARBA" id="ARBA00023159"/>
    </source>
</evidence>
<dbReference type="GO" id="GO:0006281">
    <property type="term" value="P:DNA repair"/>
    <property type="evidence" value="ECO:0007669"/>
    <property type="project" value="InterPro"/>
</dbReference>
<dbReference type="Proteomes" id="UP000199180">
    <property type="component" value="Unassembled WGS sequence"/>
</dbReference>
<dbReference type="GO" id="GO:0006355">
    <property type="term" value="P:regulation of DNA-templated transcription"/>
    <property type="evidence" value="ECO:0007669"/>
    <property type="project" value="InterPro"/>
</dbReference>
<keyword evidence="4" id="KW-1185">Reference proteome</keyword>
<evidence type="ECO:0000313" key="3">
    <source>
        <dbReference type="EMBL" id="SET99012.1"/>
    </source>
</evidence>
<dbReference type="OrthoDB" id="9802228at2"/>
<dbReference type="AlphaFoldDB" id="A0A1I0IPB7"/>
<keyword evidence="1" id="KW-0010">Activator</keyword>
<reference evidence="3 4" key="1">
    <citation type="submission" date="2016-10" db="EMBL/GenBank/DDBJ databases">
        <authorList>
            <person name="de Groot N.N."/>
        </authorList>
    </citation>
    <scope>NUCLEOTIDE SEQUENCE [LARGE SCALE GENOMIC DNA]</scope>
    <source>
        <strain evidence="3 4">DSM 17862</strain>
    </source>
</reference>
<dbReference type="Gene3D" id="3.40.10.10">
    <property type="entry name" value="DNA Methylphosphotriester Repair Domain"/>
    <property type="match status" value="1"/>
</dbReference>
<dbReference type="Pfam" id="PF02805">
    <property type="entry name" value="Ada_Zn_binding"/>
    <property type="match status" value="1"/>
</dbReference>
<dbReference type="GO" id="GO:0008168">
    <property type="term" value="F:methyltransferase activity"/>
    <property type="evidence" value="ECO:0007669"/>
    <property type="project" value="InterPro"/>
</dbReference>
<dbReference type="STRING" id="364199.SAMN04489858_1185"/>
<feature type="domain" description="Ada DNA repair metal-binding" evidence="2">
    <location>
        <begin position="6"/>
        <end position="69"/>
    </location>
</feature>
<gene>
    <name evidence="3" type="ORF">SAMN04489858_1185</name>
</gene>
<dbReference type="GO" id="GO:0008270">
    <property type="term" value="F:zinc ion binding"/>
    <property type="evidence" value="ECO:0007669"/>
    <property type="project" value="InterPro"/>
</dbReference>
<sequence length="81" mass="9458">MSIDDQRWKAIEICDVKAAGAFVYGRESDQIYHSPICRNRPRRDEIRFFDTPEAARQQGFKACNDCYPDQAAWLVGVSRWM</sequence>
<protein>
    <submittedName>
        <fullName evidence="3">Metal binding domain of Ada</fullName>
    </submittedName>
</protein>
<evidence type="ECO:0000259" key="2">
    <source>
        <dbReference type="Pfam" id="PF02805"/>
    </source>
</evidence>
<accession>A0A1I0IPB7</accession>
<dbReference type="SUPFAM" id="SSF57884">
    <property type="entry name" value="Ada DNA repair protein, N-terminal domain (N-Ada 10)"/>
    <property type="match status" value="1"/>
</dbReference>
<dbReference type="InterPro" id="IPR035451">
    <property type="entry name" value="Ada-like_dom_sf"/>
</dbReference>
<evidence type="ECO:0000313" key="4">
    <source>
        <dbReference type="Proteomes" id="UP000199180"/>
    </source>
</evidence>